<protein>
    <submittedName>
        <fullName evidence="5">Uncharacterized protein</fullName>
    </submittedName>
</protein>
<accession>A0A1X6P400</accession>
<dbReference type="SUPFAM" id="SSF48403">
    <property type="entry name" value="Ankyrin repeat"/>
    <property type="match status" value="1"/>
</dbReference>
<evidence type="ECO:0000256" key="4">
    <source>
        <dbReference type="SAM" id="MobiDB-lite"/>
    </source>
</evidence>
<gene>
    <name evidence="5" type="ORF">BU14_0231s0021</name>
</gene>
<dbReference type="Gene3D" id="1.25.40.20">
    <property type="entry name" value="Ankyrin repeat-containing domain"/>
    <property type="match status" value="1"/>
</dbReference>
<feature type="region of interest" description="Disordered" evidence="4">
    <location>
        <begin position="46"/>
        <end position="119"/>
    </location>
</feature>
<name>A0A1X6P400_PORUM</name>
<dbReference type="InterPro" id="IPR036770">
    <property type="entry name" value="Ankyrin_rpt-contain_sf"/>
</dbReference>
<dbReference type="Proteomes" id="UP000218209">
    <property type="component" value="Unassembled WGS sequence"/>
</dbReference>
<dbReference type="InterPro" id="IPR002110">
    <property type="entry name" value="Ankyrin_rpt"/>
</dbReference>
<dbReference type="PANTHER" id="PTHR24171">
    <property type="entry name" value="ANKYRIN REPEAT DOMAIN-CONTAINING PROTEIN 39-RELATED"/>
    <property type="match status" value="1"/>
</dbReference>
<feature type="compositionally biased region" description="Gly residues" evidence="4">
    <location>
        <begin position="101"/>
        <end position="118"/>
    </location>
</feature>
<dbReference type="Pfam" id="PF12796">
    <property type="entry name" value="Ank_2"/>
    <property type="match status" value="1"/>
</dbReference>
<organism evidence="5 6">
    <name type="scientific">Porphyra umbilicalis</name>
    <name type="common">Purple laver</name>
    <name type="synonym">Red alga</name>
    <dbReference type="NCBI Taxonomy" id="2786"/>
    <lineage>
        <taxon>Eukaryota</taxon>
        <taxon>Rhodophyta</taxon>
        <taxon>Bangiophyceae</taxon>
        <taxon>Bangiales</taxon>
        <taxon>Bangiaceae</taxon>
        <taxon>Porphyra</taxon>
    </lineage>
</organism>
<dbReference type="PROSITE" id="PS50088">
    <property type="entry name" value="ANK_REPEAT"/>
    <property type="match status" value="2"/>
</dbReference>
<keyword evidence="2 3" id="KW-0040">ANK repeat</keyword>
<dbReference type="AlphaFoldDB" id="A0A1X6P400"/>
<evidence type="ECO:0000313" key="5">
    <source>
        <dbReference type="EMBL" id="OSX75568.1"/>
    </source>
</evidence>
<feature type="repeat" description="ANK" evidence="3">
    <location>
        <begin position="188"/>
        <end position="220"/>
    </location>
</feature>
<evidence type="ECO:0000256" key="1">
    <source>
        <dbReference type="ARBA" id="ARBA00022737"/>
    </source>
</evidence>
<dbReference type="SMART" id="SM00248">
    <property type="entry name" value="ANK"/>
    <property type="match status" value="2"/>
</dbReference>
<evidence type="ECO:0000256" key="2">
    <source>
        <dbReference type="ARBA" id="ARBA00023043"/>
    </source>
</evidence>
<proteinExistence type="predicted"/>
<evidence type="ECO:0000256" key="3">
    <source>
        <dbReference type="PROSITE-ProRule" id="PRU00023"/>
    </source>
</evidence>
<reference evidence="5 6" key="1">
    <citation type="submission" date="2017-03" db="EMBL/GenBank/DDBJ databases">
        <title>WGS assembly of Porphyra umbilicalis.</title>
        <authorList>
            <person name="Brawley S.H."/>
            <person name="Blouin N.A."/>
            <person name="Ficko-Blean E."/>
            <person name="Wheeler G.L."/>
            <person name="Lohr M."/>
            <person name="Goodson H.V."/>
            <person name="Jenkins J.W."/>
            <person name="Blaby-Haas C.E."/>
            <person name="Helliwell K.E."/>
            <person name="Chan C."/>
            <person name="Marriage T."/>
            <person name="Bhattacharya D."/>
            <person name="Klein A.S."/>
            <person name="Badis Y."/>
            <person name="Brodie J."/>
            <person name="Cao Y."/>
            <person name="Collen J."/>
            <person name="Dittami S.M."/>
            <person name="Gachon C.M."/>
            <person name="Green B.R."/>
            <person name="Karpowicz S."/>
            <person name="Kim J.W."/>
            <person name="Kudahl U."/>
            <person name="Lin S."/>
            <person name="Michel G."/>
            <person name="Mittag M."/>
            <person name="Olson B.J."/>
            <person name="Pangilinan J."/>
            <person name="Peng Y."/>
            <person name="Qiu H."/>
            <person name="Shu S."/>
            <person name="Singer J.T."/>
            <person name="Smith A.G."/>
            <person name="Sprecher B.N."/>
            <person name="Wagner V."/>
            <person name="Wang W."/>
            <person name="Wang Z.-Y."/>
            <person name="Yan J."/>
            <person name="Yarish C."/>
            <person name="Zoeuner-Riek S."/>
            <person name="Zhuang Y."/>
            <person name="Zou Y."/>
            <person name="Lindquist E.A."/>
            <person name="Grimwood J."/>
            <person name="Barry K."/>
            <person name="Rokhsar D.S."/>
            <person name="Schmutz J."/>
            <person name="Stiller J.W."/>
            <person name="Grossman A.R."/>
            <person name="Prochnik S.E."/>
        </authorList>
    </citation>
    <scope>NUCLEOTIDE SEQUENCE [LARGE SCALE GENOMIC DNA]</scope>
    <source>
        <strain evidence="5">4086291</strain>
    </source>
</reference>
<dbReference type="OrthoDB" id="366390at2759"/>
<feature type="repeat" description="ANK" evidence="3">
    <location>
        <begin position="155"/>
        <end position="187"/>
    </location>
</feature>
<keyword evidence="1" id="KW-0677">Repeat</keyword>
<sequence length="275" mass="27829">MRRAPPSLLCSCTLDSGVGGSCPLSYPPCAPASASPPPFPSLVPPPRVACRHGATPRGLRAAPAGGRVARHGGRQPRRRLGRPPPLGAPASRRRPPSGGRCRVGGGGGSGGSGGGGGVPPVTRAAVEAYCDAVTSGSELDRDRLRNLLDVTGVTPAEAQLLLAARMGDAPTVTALLAAGVNVNVPDAEGSTPLMRAASRGHVDTVAAVLGGPAPVDVAAVNAWGYDAMIYLGSVRSSQPAAYAAIEALLADAGGDVERVALRWSQPPEWRRGERS</sequence>
<evidence type="ECO:0000313" key="6">
    <source>
        <dbReference type="Proteomes" id="UP000218209"/>
    </source>
</evidence>
<feature type="compositionally biased region" description="Basic residues" evidence="4">
    <location>
        <begin position="68"/>
        <end position="81"/>
    </location>
</feature>
<dbReference type="EMBL" id="KV918899">
    <property type="protein sequence ID" value="OSX75568.1"/>
    <property type="molecule type" value="Genomic_DNA"/>
</dbReference>
<keyword evidence="6" id="KW-1185">Reference proteome</keyword>